<dbReference type="Pfam" id="PF00392">
    <property type="entry name" value="GntR"/>
    <property type="match status" value="1"/>
</dbReference>
<dbReference type="Gene3D" id="1.10.10.10">
    <property type="entry name" value="Winged helix-like DNA-binding domain superfamily/Winged helix DNA-binding domain"/>
    <property type="match status" value="1"/>
</dbReference>
<dbReference type="AlphaFoldDB" id="A0AA46DYQ1"/>
<dbReference type="SMART" id="SM00345">
    <property type="entry name" value="HTH_GNTR"/>
    <property type="match status" value="1"/>
</dbReference>
<dbReference type="SUPFAM" id="SSF64288">
    <property type="entry name" value="Chorismate lyase-like"/>
    <property type="match status" value="1"/>
</dbReference>
<sequence>MGILTKNSVIPLYYQIIENIKNVIRDEELKPGDTIPSERDLSKKYGVSRMTVNKAISTLVDEGILYREKGKGTFVAEPKKQQELFYLKSFTEEMKEKGFSTSTEILEFKIENVTFELREKLKIDSKIERIIKIKRIRNVENEPFAIETAWIPLKYCPDLTKEKLEGESLYSILEREYKLKPLYARQSINPIKVKKKEANLLKIRSGELALLFNRKTYIENNEIIEYTETINRTDKYSYEVILKHK</sequence>
<evidence type="ECO:0000256" key="2">
    <source>
        <dbReference type="ARBA" id="ARBA00023125"/>
    </source>
</evidence>
<dbReference type="InterPro" id="IPR011663">
    <property type="entry name" value="UTRA"/>
</dbReference>
<dbReference type="FunFam" id="1.10.10.10:FF:000079">
    <property type="entry name" value="GntR family transcriptional regulator"/>
    <property type="match status" value="1"/>
</dbReference>
<dbReference type="GO" id="GO:0003677">
    <property type="term" value="F:DNA binding"/>
    <property type="evidence" value="ECO:0007669"/>
    <property type="project" value="UniProtKB-KW"/>
</dbReference>
<evidence type="ECO:0000313" key="5">
    <source>
        <dbReference type="EMBL" id="TDT70558.1"/>
    </source>
</evidence>
<keyword evidence="6" id="KW-1185">Reference proteome</keyword>
<dbReference type="PRINTS" id="PR00035">
    <property type="entry name" value="HTHGNTR"/>
</dbReference>
<dbReference type="EMBL" id="SOBG01000004">
    <property type="protein sequence ID" value="TDT70558.1"/>
    <property type="molecule type" value="Genomic_DNA"/>
</dbReference>
<gene>
    <name evidence="5" type="ORF">EV215_1105</name>
</gene>
<dbReference type="Gene3D" id="3.40.1410.10">
    <property type="entry name" value="Chorismate lyase-like"/>
    <property type="match status" value="1"/>
</dbReference>
<dbReference type="InterPro" id="IPR036388">
    <property type="entry name" value="WH-like_DNA-bd_sf"/>
</dbReference>
<dbReference type="GO" id="GO:0045892">
    <property type="term" value="P:negative regulation of DNA-templated transcription"/>
    <property type="evidence" value="ECO:0007669"/>
    <property type="project" value="TreeGrafter"/>
</dbReference>
<dbReference type="InterPro" id="IPR050679">
    <property type="entry name" value="Bact_HTH_transcr_reg"/>
</dbReference>
<keyword evidence="1" id="KW-0805">Transcription regulation</keyword>
<dbReference type="InterPro" id="IPR036390">
    <property type="entry name" value="WH_DNA-bd_sf"/>
</dbReference>
<evidence type="ECO:0000256" key="3">
    <source>
        <dbReference type="ARBA" id="ARBA00023163"/>
    </source>
</evidence>
<dbReference type="PROSITE" id="PS50949">
    <property type="entry name" value="HTH_GNTR"/>
    <property type="match status" value="1"/>
</dbReference>
<reference evidence="5 6" key="1">
    <citation type="submission" date="2019-03" db="EMBL/GenBank/DDBJ databases">
        <title>Genomic Encyclopedia of Type Strains, Phase IV (KMG-IV): sequencing the most valuable type-strain genomes for metagenomic binning, comparative biology and taxonomic classification.</title>
        <authorList>
            <person name="Goeker M."/>
        </authorList>
    </citation>
    <scope>NUCLEOTIDE SEQUENCE [LARGE SCALE GENOMIC DNA]</scope>
    <source>
        <strain evidence="5 6">DSM 100055</strain>
    </source>
</reference>
<comment type="caution">
    <text evidence="5">The sequence shown here is derived from an EMBL/GenBank/DDBJ whole genome shotgun (WGS) entry which is preliminary data.</text>
</comment>
<name>A0AA46DYQ1_9FUSO</name>
<feature type="domain" description="HTH gntR-type" evidence="4">
    <location>
        <begin position="10"/>
        <end position="78"/>
    </location>
</feature>
<keyword evidence="2" id="KW-0238">DNA-binding</keyword>
<organism evidence="5 6">
    <name type="scientific">Hypnocyclicus thermotrophus</name>
    <dbReference type="NCBI Taxonomy" id="1627895"/>
    <lineage>
        <taxon>Bacteria</taxon>
        <taxon>Fusobacteriati</taxon>
        <taxon>Fusobacteriota</taxon>
        <taxon>Fusobacteriia</taxon>
        <taxon>Fusobacteriales</taxon>
        <taxon>Fusobacteriaceae</taxon>
        <taxon>Hypnocyclicus</taxon>
    </lineage>
</organism>
<evidence type="ECO:0000313" key="6">
    <source>
        <dbReference type="Proteomes" id="UP000294678"/>
    </source>
</evidence>
<dbReference type="InterPro" id="IPR028978">
    <property type="entry name" value="Chorismate_lyase_/UTRA_dom_sf"/>
</dbReference>
<dbReference type="GO" id="GO:0003700">
    <property type="term" value="F:DNA-binding transcription factor activity"/>
    <property type="evidence" value="ECO:0007669"/>
    <property type="project" value="InterPro"/>
</dbReference>
<dbReference type="PANTHER" id="PTHR44846:SF1">
    <property type="entry name" value="MANNOSYL-D-GLYCERATE TRANSPORT_METABOLISM SYSTEM REPRESSOR MNGR-RELATED"/>
    <property type="match status" value="1"/>
</dbReference>
<evidence type="ECO:0000259" key="4">
    <source>
        <dbReference type="PROSITE" id="PS50949"/>
    </source>
</evidence>
<dbReference type="CDD" id="cd07377">
    <property type="entry name" value="WHTH_GntR"/>
    <property type="match status" value="1"/>
</dbReference>
<dbReference type="Proteomes" id="UP000294678">
    <property type="component" value="Unassembled WGS sequence"/>
</dbReference>
<dbReference type="Pfam" id="PF07702">
    <property type="entry name" value="UTRA"/>
    <property type="match status" value="1"/>
</dbReference>
<protein>
    <submittedName>
        <fullName evidence="5">GntR family transcriptional regulator</fullName>
    </submittedName>
</protein>
<proteinExistence type="predicted"/>
<evidence type="ECO:0000256" key="1">
    <source>
        <dbReference type="ARBA" id="ARBA00023015"/>
    </source>
</evidence>
<dbReference type="PANTHER" id="PTHR44846">
    <property type="entry name" value="MANNOSYL-D-GLYCERATE TRANSPORT/METABOLISM SYSTEM REPRESSOR MNGR-RELATED"/>
    <property type="match status" value="1"/>
</dbReference>
<dbReference type="SMART" id="SM00866">
    <property type="entry name" value="UTRA"/>
    <property type="match status" value="1"/>
</dbReference>
<keyword evidence="3" id="KW-0804">Transcription</keyword>
<dbReference type="RefSeq" id="WP_134112993.1">
    <property type="nucleotide sequence ID" value="NZ_SOBG01000004.1"/>
</dbReference>
<accession>A0AA46DYQ1</accession>
<dbReference type="InterPro" id="IPR000524">
    <property type="entry name" value="Tscrpt_reg_HTH_GntR"/>
</dbReference>
<dbReference type="SUPFAM" id="SSF46785">
    <property type="entry name" value="Winged helix' DNA-binding domain"/>
    <property type="match status" value="1"/>
</dbReference>